<reference evidence="1" key="2">
    <citation type="journal article" date="2015" name="Fish Shellfish Immunol.">
        <title>Early steps in the European eel (Anguilla anguilla)-Vibrio vulnificus interaction in the gills: Role of the RtxA13 toxin.</title>
        <authorList>
            <person name="Callol A."/>
            <person name="Pajuelo D."/>
            <person name="Ebbesson L."/>
            <person name="Teles M."/>
            <person name="MacKenzie S."/>
            <person name="Amaro C."/>
        </authorList>
    </citation>
    <scope>NUCLEOTIDE SEQUENCE</scope>
</reference>
<protein>
    <submittedName>
        <fullName evidence="1">Uncharacterized protein</fullName>
    </submittedName>
</protein>
<reference evidence="1" key="1">
    <citation type="submission" date="2014-11" db="EMBL/GenBank/DDBJ databases">
        <authorList>
            <person name="Amaro Gonzalez C."/>
        </authorList>
    </citation>
    <scope>NUCLEOTIDE SEQUENCE</scope>
</reference>
<name>A0A0E9V3H9_ANGAN</name>
<sequence>MCEQVESNIRRPNSQVLHRQSCTILNVCRHVGGFQSKLTHISVL</sequence>
<proteinExistence type="predicted"/>
<dbReference type="AlphaFoldDB" id="A0A0E9V3H9"/>
<dbReference type="EMBL" id="GBXM01036587">
    <property type="protein sequence ID" value="JAH71990.1"/>
    <property type="molecule type" value="Transcribed_RNA"/>
</dbReference>
<accession>A0A0E9V3H9</accession>
<organism evidence="1">
    <name type="scientific">Anguilla anguilla</name>
    <name type="common">European freshwater eel</name>
    <name type="synonym">Muraena anguilla</name>
    <dbReference type="NCBI Taxonomy" id="7936"/>
    <lineage>
        <taxon>Eukaryota</taxon>
        <taxon>Metazoa</taxon>
        <taxon>Chordata</taxon>
        <taxon>Craniata</taxon>
        <taxon>Vertebrata</taxon>
        <taxon>Euteleostomi</taxon>
        <taxon>Actinopterygii</taxon>
        <taxon>Neopterygii</taxon>
        <taxon>Teleostei</taxon>
        <taxon>Anguilliformes</taxon>
        <taxon>Anguillidae</taxon>
        <taxon>Anguilla</taxon>
    </lineage>
</organism>
<evidence type="ECO:0000313" key="1">
    <source>
        <dbReference type="EMBL" id="JAH71990.1"/>
    </source>
</evidence>